<proteinExistence type="predicted"/>
<dbReference type="RefSeq" id="WP_211039362.1">
    <property type="nucleotide sequence ID" value="NZ_JAELVF020000001.1"/>
</dbReference>
<dbReference type="EMBL" id="JAELVF020000001">
    <property type="protein sequence ID" value="MBU7597562.1"/>
    <property type="molecule type" value="Genomic_DNA"/>
</dbReference>
<reference evidence="2" key="1">
    <citation type="submission" date="2021-06" db="EMBL/GenBank/DDBJ databases">
        <title>Sequencing of actinobacteria type strains.</title>
        <authorList>
            <person name="Nguyen G.-S."/>
            <person name="Wentzel A."/>
        </authorList>
    </citation>
    <scope>NUCLEOTIDE SEQUENCE</scope>
    <source>
        <strain evidence="2">P38-E01</strain>
    </source>
</reference>
<comment type="caution">
    <text evidence="2">The sequence shown here is derived from an EMBL/GenBank/DDBJ whole genome shotgun (WGS) entry which is preliminary data.</text>
</comment>
<evidence type="ECO:0000256" key="1">
    <source>
        <dbReference type="SAM" id="MobiDB-lite"/>
    </source>
</evidence>
<protein>
    <submittedName>
        <fullName evidence="2">Uncharacterized protein</fullName>
    </submittedName>
</protein>
<name>A0A949N534_9ACTN</name>
<accession>A0A949N534</accession>
<dbReference type="Proteomes" id="UP000694501">
    <property type="component" value="Unassembled WGS sequence"/>
</dbReference>
<feature type="compositionally biased region" description="Low complexity" evidence="1">
    <location>
        <begin position="11"/>
        <end position="29"/>
    </location>
</feature>
<feature type="region of interest" description="Disordered" evidence="1">
    <location>
        <begin position="1"/>
        <end position="29"/>
    </location>
</feature>
<dbReference type="AlphaFoldDB" id="A0A949N534"/>
<keyword evidence="3" id="KW-1185">Reference proteome</keyword>
<sequence>MTTVDDPPTGNPAEEPGPADGADGANGADGATAKEVVAGAGSASLADGAEAEVVAGLHERTLRVLDRLLYDARFRETFVSGGPRSIELGLEADLLDAFDLVDTRELVQVGRNIRSDVTSGGTGTGLGLARTFPRTLRAVRERGGGGLKEVAEEFIASPSFQEFRDVPFSPRGRGRTLPECFHRWVADHPRHTRQGSLEPLAYHEAAEAVVRTVSTGADATFDVGMPGAARHGDTLCIFRDYASAPPVWKLRPTIYLAGNSRCVVGGVSPAVYGGLVAVLGGRAESLPVRVREALERRLRNWGLR</sequence>
<evidence type="ECO:0000313" key="3">
    <source>
        <dbReference type="Proteomes" id="UP000694501"/>
    </source>
</evidence>
<evidence type="ECO:0000313" key="2">
    <source>
        <dbReference type="EMBL" id="MBU7597562.1"/>
    </source>
</evidence>
<gene>
    <name evidence="2" type="ORF">JGS22_007985</name>
</gene>
<organism evidence="2 3">
    <name type="scientific">Streptomyces tardus</name>
    <dbReference type="NCBI Taxonomy" id="2780544"/>
    <lineage>
        <taxon>Bacteria</taxon>
        <taxon>Bacillati</taxon>
        <taxon>Actinomycetota</taxon>
        <taxon>Actinomycetes</taxon>
        <taxon>Kitasatosporales</taxon>
        <taxon>Streptomycetaceae</taxon>
        <taxon>Streptomyces</taxon>
    </lineage>
</organism>